<keyword evidence="2" id="KW-1185">Reference proteome</keyword>
<organism evidence="1 2">
    <name type="scientific">Caballeronia glebae</name>
    <dbReference type="NCBI Taxonomy" id="1777143"/>
    <lineage>
        <taxon>Bacteria</taxon>
        <taxon>Pseudomonadati</taxon>
        <taxon>Pseudomonadota</taxon>
        <taxon>Betaproteobacteria</taxon>
        <taxon>Burkholderiales</taxon>
        <taxon>Burkholderiaceae</taxon>
        <taxon>Caballeronia</taxon>
    </lineage>
</organism>
<gene>
    <name evidence="1" type="ORF">AWB82_06678</name>
</gene>
<proteinExistence type="predicted"/>
<sequence length="48" mass="5209">MLRVKNGPCAPERFMSMLSRPATGTTRNSVTVGVAFDLTAFVDMSMTL</sequence>
<dbReference type="AlphaFoldDB" id="A0A158DH47"/>
<evidence type="ECO:0000313" key="2">
    <source>
        <dbReference type="Proteomes" id="UP000054596"/>
    </source>
</evidence>
<name>A0A158DH47_9BURK</name>
<comment type="caution">
    <text evidence="1">The sequence shown here is derived from an EMBL/GenBank/DDBJ whole genome shotgun (WGS) entry which is preliminary data.</text>
</comment>
<dbReference type="Proteomes" id="UP000054596">
    <property type="component" value="Unassembled WGS sequence"/>
</dbReference>
<reference evidence="1" key="1">
    <citation type="submission" date="2016-01" db="EMBL/GenBank/DDBJ databases">
        <authorList>
            <person name="Peeters C."/>
        </authorList>
    </citation>
    <scope>NUCLEOTIDE SEQUENCE [LARGE SCALE GENOMIC DNA]</scope>
    <source>
        <strain evidence="1">LMG 29325</strain>
    </source>
</reference>
<dbReference type="EMBL" id="FCOJ02000084">
    <property type="protein sequence ID" value="SAK93127.1"/>
    <property type="molecule type" value="Genomic_DNA"/>
</dbReference>
<accession>A0A158DH47</accession>
<protein>
    <submittedName>
        <fullName evidence="1">Uncharacterized protein</fullName>
    </submittedName>
</protein>
<evidence type="ECO:0000313" key="1">
    <source>
        <dbReference type="EMBL" id="SAK93127.1"/>
    </source>
</evidence>